<dbReference type="RefSeq" id="WP_188159002.1">
    <property type="nucleotide sequence ID" value="NZ_BMGH01000001.1"/>
</dbReference>
<organism evidence="3 4">
    <name type="scientific">Aquisalinus flavus</name>
    <dbReference type="NCBI Taxonomy" id="1526572"/>
    <lineage>
        <taxon>Bacteria</taxon>
        <taxon>Pseudomonadati</taxon>
        <taxon>Pseudomonadota</taxon>
        <taxon>Alphaproteobacteria</taxon>
        <taxon>Parvularculales</taxon>
        <taxon>Parvularculaceae</taxon>
        <taxon>Aquisalinus</taxon>
    </lineage>
</organism>
<protein>
    <submittedName>
        <fullName evidence="3">Sulfurtransferase</fullName>
    </submittedName>
</protein>
<evidence type="ECO:0000256" key="1">
    <source>
        <dbReference type="SAM" id="SignalP"/>
    </source>
</evidence>
<dbReference type="CDD" id="cd00158">
    <property type="entry name" value="RHOD"/>
    <property type="match status" value="1"/>
</dbReference>
<sequence length="129" mass="14003">MLRYFLISLCAVLALASCGAGAEPRYIELMPTQAVEMIGKDTGLTVLDVRTAEEFAAGHLPGAINIDYHADDFARQLATLPENRPVLVYCRSGNRSGKTVPLLRDLGFADIRHMNGGWLAWQDAGLAAE</sequence>
<dbReference type="SUPFAM" id="SSF52821">
    <property type="entry name" value="Rhodanese/Cell cycle control phosphatase"/>
    <property type="match status" value="1"/>
</dbReference>
<evidence type="ECO:0000313" key="3">
    <source>
        <dbReference type="EMBL" id="GGD07306.1"/>
    </source>
</evidence>
<dbReference type="PROSITE" id="PS51257">
    <property type="entry name" value="PROKAR_LIPOPROTEIN"/>
    <property type="match status" value="1"/>
</dbReference>
<dbReference type="PROSITE" id="PS00380">
    <property type="entry name" value="RHODANESE_1"/>
    <property type="match status" value="1"/>
</dbReference>
<keyword evidence="1" id="KW-0732">Signal</keyword>
<dbReference type="InterPro" id="IPR052367">
    <property type="entry name" value="Thiosulfate_ST/Rhodanese-like"/>
</dbReference>
<dbReference type="EMBL" id="BMGH01000001">
    <property type="protein sequence ID" value="GGD07306.1"/>
    <property type="molecule type" value="Genomic_DNA"/>
</dbReference>
<comment type="caution">
    <text evidence="3">The sequence shown here is derived from an EMBL/GenBank/DDBJ whole genome shotgun (WGS) entry which is preliminary data.</text>
</comment>
<dbReference type="PROSITE" id="PS50206">
    <property type="entry name" value="RHODANESE_3"/>
    <property type="match status" value="1"/>
</dbReference>
<dbReference type="PANTHER" id="PTHR45431:SF3">
    <property type="entry name" value="RHODANESE-LIKE DOMAIN-CONTAINING PROTEIN 15, CHLOROPLASTIC"/>
    <property type="match status" value="1"/>
</dbReference>
<dbReference type="AlphaFoldDB" id="A0A8J2V7G8"/>
<keyword evidence="4" id="KW-1185">Reference proteome</keyword>
<dbReference type="Gene3D" id="3.40.250.10">
    <property type="entry name" value="Rhodanese-like domain"/>
    <property type="match status" value="1"/>
</dbReference>
<dbReference type="PANTHER" id="PTHR45431">
    <property type="entry name" value="RHODANESE-LIKE DOMAIN-CONTAINING PROTEIN 15, CHLOROPLASTIC"/>
    <property type="match status" value="1"/>
</dbReference>
<dbReference type="Pfam" id="PF00581">
    <property type="entry name" value="Rhodanese"/>
    <property type="match status" value="1"/>
</dbReference>
<proteinExistence type="predicted"/>
<dbReference type="GO" id="GO:0004792">
    <property type="term" value="F:thiosulfate-cyanide sulfurtransferase activity"/>
    <property type="evidence" value="ECO:0007669"/>
    <property type="project" value="InterPro"/>
</dbReference>
<feature type="chain" id="PRO_5035197095" evidence="1">
    <location>
        <begin position="23"/>
        <end position="129"/>
    </location>
</feature>
<feature type="signal peptide" evidence="1">
    <location>
        <begin position="1"/>
        <end position="22"/>
    </location>
</feature>
<dbReference type="Proteomes" id="UP000613582">
    <property type="component" value="Unassembled WGS sequence"/>
</dbReference>
<gene>
    <name evidence="3" type="ORF">GCM10011342_15140</name>
</gene>
<evidence type="ECO:0000313" key="4">
    <source>
        <dbReference type="Proteomes" id="UP000613582"/>
    </source>
</evidence>
<feature type="domain" description="Rhodanese" evidence="2">
    <location>
        <begin position="40"/>
        <end position="129"/>
    </location>
</feature>
<dbReference type="InterPro" id="IPR001763">
    <property type="entry name" value="Rhodanese-like_dom"/>
</dbReference>
<dbReference type="InterPro" id="IPR036873">
    <property type="entry name" value="Rhodanese-like_dom_sf"/>
</dbReference>
<reference evidence="3" key="1">
    <citation type="journal article" date="2014" name="Int. J. Syst. Evol. Microbiol.">
        <title>Complete genome sequence of Corynebacterium casei LMG S-19264T (=DSM 44701T), isolated from a smear-ripened cheese.</title>
        <authorList>
            <consortium name="US DOE Joint Genome Institute (JGI-PGF)"/>
            <person name="Walter F."/>
            <person name="Albersmeier A."/>
            <person name="Kalinowski J."/>
            <person name="Ruckert C."/>
        </authorList>
    </citation>
    <scope>NUCLEOTIDE SEQUENCE</scope>
    <source>
        <strain evidence="3">CGMCC 1.12921</strain>
    </source>
</reference>
<reference evidence="3" key="2">
    <citation type="submission" date="2020-09" db="EMBL/GenBank/DDBJ databases">
        <authorList>
            <person name="Sun Q."/>
            <person name="Zhou Y."/>
        </authorList>
    </citation>
    <scope>NUCLEOTIDE SEQUENCE</scope>
    <source>
        <strain evidence="3">CGMCC 1.12921</strain>
    </source>
</reference>
<accession>A0A8J2V7G8</accession>
<name>A0A8J2V7G8_9PROT</name>
<dbReference type="InterPro" id="IPR001307">
    <property type="entry name" value="Thiosulphate_STrfase_CS"/>
</dbReference>
<dbReference type="SMART" id="SM00450">
    <property type="entry name" value="RHOD"/>
    <property type="match status" value="1"/>
</dbReference>
<evidence type="ECO:0000259" key="2">
    <source>
        <dbReference type="PROSITE" id="PS50206"/>
    </source>
</evidence>